<evidence type="ECO:0000256" key="4">
    <source>
        <dbReference type="ARBA" id="ARBA00023004"/>
    </source>
</evidence>
<dbReference type="GO" id="GO:0016491">
    <property type="term" value="F:oxidoreductase activity"/>
    <property type="evidence" value="ECO:0007669"/>
    <property type="project" value="UniProtKB-KW"/>
</dbReference>
<name>M4EYD0_BRACM</name>
<protein>
    <recommendedName>
        <fullName evidence="9">Fe2OG dioxygenase domain-containing protein</fullName>
    </recommendedName>
</protein>
<organism evidence="7 8">
    <name type="scientific">Brassica campestris</name>
    <name type="common">Field mustard</name>
    <dbReference type="NCBI Taxonomy" id="3711"/>
    <lineage>
        <taxon>Eukaryota</taxon>
        <taxon>Viridiplantae</taxon>
        <taxon>Streptophyta</taxon>
        <taxon>Embryophyta</taxon>
        <taxon>Tracheophyta</taxon>
        <taxon>Spermatophyta</taxon>
        <taxon>Magnoliopsida</taxon>
        <taxon>eudicotyledons</taxon>
        <taxon>Gunneridae</taxon>
        <taxon>Pentapetalae</taxon>
        <taxon>rosids</taxon>
        <taxon>malvids</taxon>
        <taxon>Brassicales</taxon>
        <taxon>Brassicaceae</taxon>
        <taxon>Brassiceae</taxon>
        <taxon>Brassica</taxon>
    </lineage>
</organism>
<dbReference type="InterPro" id="IPR044861">
    <property type="entry name" value="IPNS-like_FE2OG_OXY"/>
</dbReference>
<dbReference type="InParanoid" id="M4EYD0"/>
<dbReference type="PANTHER" id="PTHR10209:SF852">
    <property type="entry name" value="FE2OG DIOXYGENASE DOMAIN-CONTAINING PROTEIN"/>
    <property type="match status" value="1"/>
</dbReference>
<dbReference type="AlphaFoldDB" id="M4EYD0"/>
<dbReference type="Proteomes" id="UP000011750">
    <property type="component" value="Chromosome A01"/>
</dbReference>
<reference evidence="7 8" key="1">
    <citation type="journal article" date="2011" name="Nat. Genet.">
        <title>The genome of the mesopolyploid crop species Brassica rapa.</title>
        <authorList>
            <consortium name="Brassica rapa Genome Sequencing Project Consortium"/>
            <person name="Wang X."/>
            <person name="Wang H."/>
            <person name="Wang J."/>
            <person name="Sun R."/>
            <person name="Wu J."/>
            <person name="Liu S."/>
            <person name="Bai Y."/>
            <person name="Mun J.H."/>
            <person name="Bancroft I."/>
            <person name="Cheng F."/>
            <person name="Huang S."/>
            <person name="Li X."/>
            <person name="Hua W."/>
            <person name="Wang J."/>
            <person name="Wang X."/>
            <person name="Freeling M."/>
            <person name="Pires J.C."/>
            <person name="Paterson A.H."/>
            <person name="Chalhoub B."/>
            <person name="Wang B."/>
            <person name="Hayward A."/>
            <person name="Sharpe A.G."/>
            <person name="Park B.S."/>
            <person name="Weisshaar B."/>
            <person name="Liu B."/>
            <person name="Li B."/>
            <person name="Liu B."/>
            <person name="Tong C."/>
            <person name="Song C."/>
            <person name="Duran C."/>
            <person name="Peng C."/>
            <person name="Geng C."/>
            <person name="Koh C."/>
            <person name="Lin C."/>
            <person name="Edwards D."/>
            <person name="Mu D."/>
            <person name="Shen D."/>
            <person name="Soumpourou E."/>
            <person name="Li F."/>
            <person name="Fraser F."/>
            <person name="Conant G."/>
            <person name="Lassalle G."/>
            <person name="King G.J."/>
            <person name="Bonnema G."/>
            <person name="Tang H."/>
            <person name="Wang H."/>
            <person name="Belcram H."/>
            <person name="Zhou H."/>
            <person name="Hirakawa H."/>
            <person name="Abe H."/>
            <person name="Guo H."/>
            <person name="Wang H."/>
            <person name="Jin H."/>
            <person name="Parkin I.A."/>
            <person name="Batley J."/>
            <person name="Kim J.S."/>
            <person name="Just J."/>
            <person name="Li J."/>
            <person name="Xu J."/>
            <person name="Deng J."/>
            <person name="Kim J.A."/>
            <person name="Li J."/>
            <person name="Yu J."/>
            <person name="Meng J."/>
            <person name="Wang J."/>
            <person name="Min J."/>
            <person name="Poulain J."/>
            <person name="Wang J."/>
            <person name="Hatakeyama K."/>
            <person name="Wu K."/>
            <person name="Wang L."/>
            <person name="Fang L."/>
            <person name="Trick M."/>
            <person name="Links M.G."/>
            <person name="Zhao M."/>
            <person name="Jin M."/>
            <person name="Ramchiary N."/>
            <person name="Drou N."/>
            <person name="Berkman P.J."/>
            <person name="Cai Q."/>
            <person name="Huang Q."/>
            <person name="Li R."/>
            <person name="Tabata S."/>
            <person name="Cheng S."/>
            <person name="Zhang S."/>
            <person name="Zhang S."/>
            <person name="Huang S."/>
            <person name="Sato S."/>
            <person name="Sun S."/>
            <person name="Kwon S.J."/>
            <person name="Choi S.R."/>
            <person name="Lee T.H."/>
            <person name="Fan W."/>
            <person name="Zhao X."/>
            <person name="Tan X."/>
            <person name="Xu X."/>
            <person name="Wang Y."/>
            <person name="Qiu Y."/>
            <person name="Yin Y."/>
            <person name="Li Y."/>
            <person name="Du Y."/>
            <person name="Liao Y."/>
            <person name="Lim Y."/>
            <person name="Narusaka Y."/>
            <person name="Wang Y."/>
            <person name="Wang Z."/>
            <person name="Li Z."/>
            <person name="Wang Z."/>
            <person name="Xiong Z."/>
            <person name="Zhang Z."/>
        </authorList>
    </citation>
    <scope>NUCLEOTIDE SEQUENCE [LARGE SCALE GENOMIC DNA]</scope>
    <source>
        <strain evidence="7 8">cv. Chiifu-401-42</strain>
    </source>
</reference>
<keyword evidence="3" id="KW-0560">Oxidoreductase</keyword>
<dbReference type="STRING" id="51351.M4EYD0"/>
<keyword evidence="2" id="KW-0479">Metal-binding</keyword>
<evidence type="ECO:0000256" key="2">
    <source>
        <dbReference type="ARBA" id="ARBA00022723"/>
    </source>
</evidence>
<reference evidence="7 8" key="2">
    <citation type="journal article" date="2018" name="Hortic Res">
        <title>Improved Brassica rapa reference genome by single-molecule sequencing and chromosome conformation capture technologies.</title>
        <authorList>
            <person name="Zhang L."/>
            <person name="Cai X."/>
            <person name="Wu J."/>
            <person name="Liu M."/>
            <person name="Grob S."/>
            <person name="Cheng F."/>
            <person name="Liang J."/>
            <person name="Cai C."/>
            <person name="Liu Z."/>
            <person name="Liu B."/>
            <person name="Wang F."/>
            <person name="Li S."/>
            <person name="Liu F."/>
            <person name="Li X."/>
            <person name="Cheng L."/>
            <person name="Yang W."/>
            <person name="Li M.H."/>
            <person name="Grossniklaus U."/>
            <person name="Zheng H."/>
            <person name="Wang X."/>
        </authorList>
    </citation>
    <scope>NUCLEOTIDE SEQUENCE [LARGE SCALE GENOMIC DNA]</scope>
    <source>
        <strain evidence="7 8">cv. Chiifu-401-42</strain>
    </source>
</reference>
<accession>M4EYD0</accession>
<dbReference type="InterPro" id="IPR027443">
    <property type="entry name" value="IPNS-like_sf"/>
</dbReference>
<sequence length="360" mass="39600">MSEMQTKNQVEDSIIQESLLTCIDLANSDLHQSALLLKKACLDSGFFYVINHGISKEVTDKAFEQSKKFFALPLEEKMKVLKNEKHRGYTPLYDQIPDPENQVKGDHKEGYYIGSEVPRDDPQWDRPFYGLNTWPNPGISDPSKGVYGTGAHSDYGMITLLATDGVMGLQICKDRNAKLQKWEYVPSIEGAIVVNLGDMMERWSNGLFRGINRVKNALRTVKNGSGQGLRKVNPLVKGLPGQLLTRNQFDLTDRLTLTNFELTNQTGLTGQRVDTPSHWRVMKAGGGEATVWRRSGGGGLAEETAAKAAEMIANGGEWPALTRGGETSGGSSGFVRARIAVWSVATALSEEKNTMVAFNA</sequence>
<feature type="domain" description="Isopenicillin N synthase-like Fe(2+) 2OG dioxygenase" evidence="5">
    <location>
        <begin position="140"/>
        <end position="214"/>
    </location>
</feature>
<evidence type="ECO:0000256" key="3">
    <source>
        <dbReference type="ARBA" id="ARBA00023002"/>
    </source>
</evidence>
<evidence type="ECO:0000313" key="8">
    <source>
        <dbReference type="Proteomes" id="UP000011750"/>
    </source>
</evidence>
<keyword evidence="8" id="KW-1185">Reference proteome</keyword>
<dbReference type="eggNOG" id="KOG0143">
    <property type="taxonomic scope" value="Eukaryota"/>
</dbReference>
<dbReference type="Gene3D" id="2.60.120.330">
    <property type="entry name" value="B-lactam Antibiotic, Isopenicillin N Synthase, Chain"/>
    <property type="match status" value="2"/>
</dbReference>
<evidence type="ECO:0008006" key="9">
    <source>
        <dbReference type="Google" id="ProtNLM"/>
    </source>
</evidence>
<dbReference type="HOGENOM" id="CLU_770203_0_0_1"/>
<keyword evidence="4" id="KW-0408">Iron</keyword>
<dbReference type="PANTHER" id="PTHR10209">
    <property type="entry name" value="OXIDOREDUCTASE, 2OG-FE II OXYGENASE FAMILY PROTEIN"/>
    <property type="match status" value="1"/>
</dbReference>
<evidence type="ECO:0000256" key="1">
    <source>
        <dbReference type="ARBA" id="ARBA00008056"/>
    </source>
</evidence>
<evidence type="ECO:0000259" key="6">
    <source>
        <dbReference type="Pfam" id="PF14226"/>
    </source>
</evidence>
<dbReference type="Pfam" id="PF14226">
    <property type="entry name" value="DIOX_N"/>
    <property type="match status" value="1"/>
</dbReference>
<dbReference type="Gramene" id="Bra033822.1">
    <property type="protein sequence ID" value="Bra033822.1-P"/>
    <property type="gene ID" value="Bra033822"/>
</dbReference>
<dbReference type="Pfam" id="PF03171">
    <property type="entry name" value="2OG-FeII_Oxy"/>
    <property type="match status" value="1"/>
</dbReference>
<feature type="domain" description="Non-haem dioxygenase N-terminal" evidence="6">
    <location>
        <begin position="22"/>
        <end position="136"/>
    </location>
</feature>
<reference evidence="7" key="3">
    <citation type="submission" date="2023-03" db="UniProtKB">
        <authorList>
            <consortium name="EnsemblPlants"/>
        </authorList>
    </citation>
    <scope>IDENTIFICATION</scope>
    <source>
        <strain evidence="7">cv. Chiifu-401-42</strain>
    </source>
</reference>
<dbReference type="EnsemblPlants" id="Bra033822.1">
    <property type="protein sequence ID" value="Bra033822.1-P"/>
    <property type="gene ID" value="Bra033822"/>
</dbReference>
<dbReference type="GO" id="GO:0046872">
    <property type="term" value="F:metal ion binding"/>
    <property type="evidence" value="ECO:0007669"/>
    <property type="project" value="UniProtKB-KW"/>
</dbReference>
<dbReference type="SUPFAM" id="SSF51197">
    <property type="entry name" value="Clavaminate synthase-like"/>
    <property type="match status" value="1"/>
</dbReference>
<comment type="similarity">
    <text evidence="1">Belongs to the iron/ascorbate-dependent oxidoreductase family.</text>
</comment>
<evidence type="ECO:0000259" key="5">
    <source>
        <dbReference type="Pfam" id="PF03171"/>
    </source>
</evidence>
<evidence type="ECO:0000313" key="7">
    <source>
        <dbReference type="EnsemblPlants" id="Bra033822.1-P"/>
    </source>
</evidence>
<dbReference type="InterPro" id="IPR026992">
    <property type="entry name" value="DIOX_N"/>
</dbReference>
<proteinExistence type="inferred from homology"/>